<feature type="region of interest" description="Disordered" evidence="1">
    <location>
        <begin position="1"/>
        <end position="111"/>
    </location>
</feature>
<name>A0A6B0SI42_9CETA</name>
<feature type="compositionally biased region" description="Basic and acidic residues" evidence="1">
    <location>
        <begin position="62"/>
        <end position="71"/>
    </location>
</feature>
<evidence type="ECO:0000313" key="3">
    <source>
        <dbReference type="Proteomes" id="UP000322234"/>
    </source>
</evidence>
<dbReference type="Proteomes" id="UP000322234">
    <property type="component" value="Unassembled WGS sequence"/>
</dbReference>
<evidence type="ECO:0000256" key="1">
    <source>
        <dbReference type="SAM" id="MobiDB-lite"/>
    </source>
</evidence>
<organism evidence="2 3">
    <name type="scientific">Bos mutus</name>
    <name type="common">wild yak</name>
    <dbReference type="NCBI Taxonomy" id="72004"/>
    <lineage>
        <taxon>Eukaryota</taxon>
        <taxon>Metazoa</taxon>
        <taxon>Chordata</taxon>
        <taxon>Craniata</taxon>
        <taxon>Vertebrata</taxon>
        <taxon>Euteleostomi</taxon>
        <taxon>Mammalia</taxon>
        <taxon>Eutheria</taxon>
        <taxon>Laurasiatheria</taxon>
        <taxon>Artiodactyla</taxon>
        <taxon>Ruminantia</taxon>
        <taxon>Pecora</taxon>
        <taxon>Bovidae</taxon>
        <taxon>Bovinae</taxon>
        <taxon>Bos</taxon>
    </lineage>
</organism>
<dbReference type="EMBL" id="VBQZ03000732">
    <property type="protein sequence ID" value="MXQ99694.1"/>
    <property type="molecule type" value="Genomic_DNA"/>
</dbReference>
<proteinExistence type="predicted"/>
<gene>
    <name evidence="2" type="ORF">E5288_WYG008578</name>
</gene>
<keyword evidence="3" id="KW-1185">Reference proteome</keyword>
<evidence type="ECO:0000313" key="2">
    <source>
        <dbReference type="EMBL" id="MXQ99694.1"/>
    </source>
</evidence>
<dbReference type="AlphaFoldDB" id="A0A6B0SI42"/>
<accession>A0A6B0SI42</accession>
<sequence>MLTSHWDGTRVRWSSPRQGERTADARGTTDTGLPAAEMVGPGLQSRRVERAEGTDPSPAPEDVTKHNDRRPTPGSEAQPHPRTGQGASAPGETAIQASKLLGLNRNRSKHS</sequence>
<reference evidence="2" key="1">
    <citation type="submission" date="2019-10" db="EMBL/GenBank/DDBJ databases">
        <title>The sequence and de novo assembly of the wild yak genome.</title>
        <authorList>
            <person name="Liu Y."/>
        </authorList>
    </citation>
    <scope>NUCLEOTIDE SEQUENCE [LARGE SCALE GENOMIC DNA]</scope>
    <source>
        <strain evidence="2">WY2019</strain>
    </source>
</reference>
<comment type="caution">
    <text evidence="2">The sequence shown here is derived from an EMBL/GenBank/DDBJ whole genome shotgun (WGS) entry which is preliminary data.</text>
</comment>
<protein>
    <submittedName>
        <fullName evidence="2">Uncharacterized protein</fullName>
    </submittedName>
</protein>